<dbReference type="Proteomes" id="UP001500618">
    <property type="component" value="Unassembled WGS sequence"/>
</dbReference>
<sequence>MSTIDGECWTVYMNGTTHVFGSWHLAQKTIKALAKRNPNQRIMVKAGQP</sequence>
<evidence type="ECO:0000313" key="1">
    <source>
        <dbReference type="EMBL" id="GAA1701217.1"/>
    </source>
</evidence>
<dbReference type="EMBL" id="BAAANY010000023">
    <property type="protein sequence ID" value="GAA1701217.1"/>
    <property type="molecule type" value="Genomic_DNA"/>
</dbReference>
<comment type="caution">
    <text evidence="1">The sequence shown here is derived from an EMBL/GenBank/DDBJ whole genome shotgun (WGS) entry which is preliminary data.</text>
</comment>
<gene>
    <name evidence="1" type="ORF">GCM10009765_58460</name>
</gene>
<protein>
    <submittedName>
        <fullName evidence="1">Uncharacterized protein</fullName>
    </submittedName>
</protein>
<proteinExistence type="predicted"/>
<accession>A0ABP4UCW4</accession>
<dbReference type="RefSeq" id="WP_163571111.1">
    <property type="nucleotide sequence ID" value="NZ_BAAANY010000023.1"/>
</dbReference>
<keyword evidence="2" id="KW-1185">Reference proteome</keyword>
<name>A0ABP4UCW4_9ACTN</name>
<reference evidence="2" key="1">
    <citation type="journal article" date="2019" name="Int. J. Syst. Evol. Microbiol.">
        <title>The Global Catalogue of Microorganisms (GCM) 10K type strain sequencing project: providing services to taxonomists for standard genome sequencing and annotation.</title>
        <authorList>
            <consortium name="The Broad Institute Genomics Platform"/>
            <consortium name="The Broad Institute Genome Sequencing Center for Infectious Disease"/>
            <person name="Wu L."/>
            <person name="Ma J."/>
        </authorList>
    </citation>
    <scope>NUCLEOTIDE SEQUENCE [LARGE SCALE GENOMIC DNA]</scope>
    <source>
        <strain evidence="2">JCM 14718</strain>
    </source>
</reference>
<evidence type="ECO:0000313" key="2">
    <source>
        <dbReference type="Proteomes" id="UP001500618"/>
    </source>
</evidence>
<organism evidence="1 2">
    <name type="scientific">Fodinicola feengrottensis</name>
    <dbReference type="NCBI Taxonomy" id="435914"/>
    <lineage>
        <taxon>Bacteria</taxon>
        <taxon>Bacillati</taxon>
        <taxon>Actinomycetota</taxon>
        <taxon>Actinomycetes</taxon>
        <taxon>Mycobacteriales</taxon>
        <taxon>Fodinicola</taxon>
    </lineage>
</organism>